<dbReference type="OMA" id="AFFHYRN"/>
<dbReference type="InterPro" id="IPR013520">
    <property type="entry name" value="Ribonucl_H"/>
</dbReference>
<dbReference type="SUPFAM" id="SSF53098">
    <property type="entry name" value="Ribonuclease H-like"/>
    <property type="match status" value="1"/>
</dbReference>
<sequence length="188" mass="21814">MSTINLFKPLVWIDLEMTGLDLERDVIIEIACIITDGNLNAVQERYDLVLHQPKSVMDQMNDWCIQTHGESGLTKQVIESTLTLKDAEATILDFVKRHIPKQREGVLAGNSVHVDRQFLHKHMPLLIDHLHYRIVDVSSIKEIGMRWYPDFYKKAPKKKLAHRAMGDILESIEELKAYRLLMFKQNLP</sequence>
<evidence type="ECO:0000313" key="7">
    <source>
        <dbReference type="Proteomes" id="UP000007241"/>
    </source>
</evidence>
<dbReference type="GeneID" id="18244081"/>
<evidence type="ECO:0000313" key="6">
    <source>
        <dbReference type="EMBL" id="EGF84314.1"/>
    </source>
</evidence>
<dbReference type="STRING" id="684364.F4NTA5"/>
<protein>
    <recommendedName>
        <fullName evidence="5">Exonuclease domain-containing protein</fullName>
    </recommendedName>
</protein>
<dbReference type="SMART" id="SM00479">
    <property type="entry name" value="EXOIII"/>
    <property type="match status" value="1"/>
</dbReference>
<dbReference type="OrthoDB" id="270189at2759"/>
<evidence type="ECO:0000259" key="5">
    <source>
        <dbReference type="SMART" id="SM00479"/>
    </source>
</evidence>
<comment type="similarity">
    <text evidence="1">Belongs to the oligoribonuclease family.</text>
</comment>
<evidence type="ECO:0000256" key="4">
    <source>
        <dbReference type="ARBA" id="ARBA00022839"/>
    </source>
</evidence>
<dbReference type="Proteomes" id="UP000007241">
    <property type="component" value="Unassembled WGS sequence"/>
</dbReference>
<accession>F4NTA5</accession>
<proteinExistence type="inferred from homology"/>
<dbReference type="GO" id="GO:0005739">
    <property type="term" value="C:mitochondrion"/>
    <property type="evidence" value="ECO:0000318"/>
    <property type="project" value="GO_Central"/>
</dbReference>
<dbReference type="FunCoup" id="F4NTA5">
    <property type="interactions" value="490"/>
</dbReference>
<organism evidence="6 7">
    <name type="scientific">Batrachochytrium dendrobatidis (strain JAM81 / FGSC 10211)</name>
    <name type="common">Frog chytrid fungus</name>
    <dbReference type="NCBI Taxonomy" id="684364"/>
    <lineage>
        <taxon>Eukaryota</taxon>
        <taxon>Fungi</taxon>
        <taxon>Fungi incertae sedis</taxon>
        <taxon>Chytridiomycota</taxon>
        <taxon>Chytridiomycota incertae sedis</taxon>
        <taxon>Chytridiomycetes</taxon>
        <taxon>Rhizophydiales</taxon>
        <taxon>Rhizophydiales incertae sedis</taxon>
        <taxon>Batrachochytrium</taxon>
    </lineage>
</organism>
<dbReference type="AlphaFoldDB" id="F4NTA5"/>
<dbReference type="InterPro" id="IPR022894">
    <property type="entry name" value="Oligoribonuclease"/>
</dbReference>
<dbReference type="GO" id="GO:0003676">
    <property type="term" value="F:nucleic acid binding"/>
    <property type="evidence" value="ECO:0007669"/>
    <property type="project" value="InterPro"/>
</dbReference>
<dbReference type="InterPro" id="IPR012337">
    <property type="entry name" value="RNaseH-like_sf"/>
</dbReference>
<feature type="domain" description="Exonuclease" evidence="5">
    <location>
        <begin position="9"/>
        <end position="184"/>
    </location>
</feature>
<dbReference type="PANTHER" id="PTHR11046:SF0">
    <property type="entry name" value="OLIGORIBONUCLEASE, MITOCHONDRIAL"/>
    <property type="match status" value="1"/>
</dbReference>
<dbReference type="InParanoid" id="F4NTA5"/>
<dbReference type="Pfam" id="PF00929">
    <property type="entry name" value="RNase_T"/>
    <property type="match status" value="1"/>
</dbReference>
<dbReference type="CDD" id="cd06135">
    <property type="entry name" value="Orn"/>
    <property type="match status" value="1"/>
</dbReference>
<keyword evidence="7" id="KW-1185">Reference proteome</keyword>
<evidence type="ECO:0000256" key="1">
    <source>
        <dbReference type="ARBA" id="ARBA00009921"/>
    </source>
</evidence>
<reference evidence="6 7" key="1">
    <citation type="submission" date="2009-12" db="EMBL/GenBank/DDBJ databases">
        <title>The draft genome of Batrachochytrium dendrobatidis.</title>
        <authorList>
            <consortium name="US DOE Joint Genome Institute (JGI-PGF)"/>
            <person name="Kuo A."/>
            <person name="Salamov A."/>
            <person name="Schmutz J."/>
            <person name="Lucas S."/>
            <person name="Pitluck S."/>
            <person name="Rosenblum E."/>
            <person name="Stajich J."/>
            <person name="Eisen M."/>
            <person name="Grigoriev I.V."/>
        </authorList>
    </citation>
    <scope>NUCLEOTIDE SEQUENCE [LARGE SCALE GENOMIC DNA]</scope>
    <source>
        <strain evidence="7">JAM81 / FGSC 10211</strain>
    </source>
</reference>
<dbReference type="FunFam" id="3.30.420.10:FF:000003">
    <property type="entry name" value="Oligoribonuclease"/>
    <property type="match status" value="1"/>
</dbReference>
<dbReference type="Gene3D" id="3.30.420.10">
    <property type="entry name" value="Ribonuclease H-like superfamily/Ribonuclease H"/>
    <property type="match status" value="1"/>
</dbReference>
<dbReference type="GO" id="GO:0000175">
    <property type="term" value="F:3'-5'-RNA exonuclease activity"/>
    <property type="evidence" value="ECO:0000318"/>
    <property type="project" value="GO_Central"/>
</dbReference>
<evidence type="ECO:0000256" key="3">
    <source>
        <dbReference type="ARBA" id="ARBA00022801"/>
    </source>
</evidence>
<keyword evidence="3" id="KW-0378">Hydrolase</keyword>
<dbReference type="NCBIfam" id="NF003765">
    <property type="entry name" value="PRK05359.1"/>
    <property type="match status" value="1"/>
</dbReference>
<keyword evidence="4" id="KW-0269">Exonuclease</keyword>
<name>F4NTA5_BATDJ</name>
<dbReference type="RefSeq" id="XP_006675077.1">
    <property type="nucleotide sequence ID" value="XM_006675014.1"/>
</dbReference>
<dbReference type="EMBL" id="GL882879">
    <property type="protein sequence ID" value="EGF84314.1"/>
    <property type="molecule type" value="Genomic_DNA"/>
</dbReference>
<dbReference type="PANTHER" id="PTHR11046">
    <property type="entry name" value="OLIGORIBONUCLEASE, MITOCHONDRIAL"/>
    <property type="match status" value="1"/>
</dbReference>
<gene>
    <name evidence="6" type="ORF">BATDEDRAFT_9096</name>
</gene>
<evidence type="ECO:0000256" key="2">
    <source>
        <dbReference type="ARBA" id="ARBA00022722"/>
    </source>
</evidence>
<dbReference type="InterPro" id="IPR036397">
    <property type="entry name" value="RNaseH_sf"/>
</dbReference>
<dbReference type="HOGENOM" id="CLU_064761_2_0_1"/>
<keyword evidence="2" id="KW-0540">Nuclease</keyword>